<keyword evidence="10 11" id="KW-0012">Acyltransferase</keyword>
<evidence type="ECO:0000313" key="14">
    <source>
        <dbReference type="EMBL" id="GHB26294.1"/>
    </source>
</evidence>
<proteinExistence type="inferred from homology"/>
<keyword evidence="7" id="KW-0276">Fatty acid metabolism</keyword>
<dbReference type="InterPro" id="IPR018201">
    <property type="entry name" value="Ketoacyl_synth_AS"/>
</dbReference>
<evidence type="ECO:0000256" key="6">
    <source>
        <dbReference type="ARBA" id="ARBA00022679"/>
    </source>
</evidence>
<evidence type="ECO:0000256" key="12">
    <source>
        <dbReference type="RuleBase" id="RU003694"/>
    </source>
</evidence>
<evidence type="ECO:0000256" key="11">
    <source>
        <dbReference type="PIRNR" id="PIRNR000447"/>
    </source>
</evidence>
<reference evidence="15" key="1">
    <citation type="journal article" date="2019" name="Int. J. Syst. Evol. Microbiol.">
        <title>The Global Catalogue of Microorganisms (GCM) 10K type strain sequencing project: providing services to taxonomists for standard genome sequencing and annotation.</title>
        <authorList>
            <consortium name="The Broad Institute Genomics Platform"/>
            <consortium name="The Broad Institute Genome Sequencing Center for Infectious Disease"/>
            <person name="Wu L."/>
            <person name="Ma J."/>
        </authorList>
    </citation>
    <scope>NUCLEOTIDE SEQUENCE [LARGE SCALE GENOMIC DNA]</scope>
    <source>
        <strain evidence="15">KCTC 12861</strain>
    </source>
</reference>
<comment type="similarity">
    <text evidence="2 11 12">Belongs to the thiolase-like superfamily. Beta-ketoacyl-ACP synthases family.</text>
</comment>
<keyword evidence="15" id="KW-1185">Reference proteome</keyword>
<evidence type="ECO:0000256" key="9">
    <source>
        <dbReference type="ARBA" id="ARBA00023160"/>
    </source>
</evidence>
<comment type="function">
    <text evidence="11">Involved in the type II fatty acid elongation cycle. Catalyzes the elongation of a wide range of acyl-ACP by the addition of two carbons from malonyl-ACP to an acyl acceptor. Can efficiently catalyze the conversion of palmitoleoyl-ACP (cis-hexadec-9-enoyl-ACP) to cis-vaccenoyl-ACP (cis-octadec-11-enoyl-ACP), an essential step in the thermal regulation of fatty acid composition.</text>
</comment>
<name>A0ABQ3E811_9HYPH</name>
<dbReference type="InterPro" id="IPR014030">
    <property type="entry name" value="Ketoacyl_synth_N"/>
</dbReference>
<comment type="catalytic activity">
    <reaction evidence="11">
        <text>a fatty acyl-[ACP] + malonyl-[ACP] + H(+) = a 3-oxoacyl-[ACP] + holo-[ACP] + CO2</text>
        <dbReference type="Rhea" id="RHEA:22836"/>
        <dbReference type="Rhea" id="RHEA-COMP:9623"/>
        <dbReference type="Rhea" id="RHEA-COMP:9685"/>
        <dbReference type="Rhea" id="RHEA-COMP:9916"/>
        <dbReference type="Rhea" id="RHEA-COMP:14125"/>
        <dbReference type="ChEBI" id="CHEBI:15378"/>
        <dbReference type="ChEBI" id="CHEBI:16526"/>
        <dbReference type="ChEBI" id="CHEBI:64479"/>
        <dbReference type="ChEBI" id="CHEBI:78449"/>
        <dbReference type="ChEBI" id="CHEBI:78776"/>
        <dbReference type="ChEBI" id="CHEBI:138651"/>
    </reaction>
</comment>
<dbReference type="SUPFAM" id="SSF53901">
    <property type="entry name" value="Thiolase-like"/>
    <property type="match status" value="2"/>
</dbReference>
<sequence>MKQDPIVVTGMGLVTPLGCGVMEVWERLLAGKSGVRQIERFTVDDLQTTIAGLVPSSLEDDCGLDPDRVISKKDRKKIDLFTLYALAAAEEALSQAGWRPETQEQLDRTATIIGTGIGGFPVVTAALHTLDTKGPRRISPFVVPQFLGNLAAGNVSIKYGFRGPIGAPVTACAAGLQGIGDGMRIISSGEADVAVVGGTEACIDRLALAGFNAARALSTDNDNPQTASRPYDKSRSGFVLSEGAGLLVIEKMSHAINRGATPLVILEGYGTSADAYHLTAGPEDGAGAALAIRRALTGAECDTEEIGYINGHATSTSVGDAGEIAALRSVFSETLPKVPISSTKSATGHLLGAAGSVEVIFTSLATITGSLPATLNFRQGDLDTKDLDFIPDLGRKKSIERALCNAFGFGGVNACLVIKSVN</sequence>
<feature type="domain" description="Ketosynthase family 3 (KS3)" evidence="13">
    <location>
        <begin position="3"/>
        <end position="420"/>
    </location>
</feature>
<evidence type="ECO:0000256" key="3">
    <source>
        <dbReference type="ARBA" id="ARBA00012356"/>
    </source>
</evidence>
<dbReference type="InterPro" id="IPR014031">
    <property type="entry name" value="Ketoacyl_synth_C"/>
</dbReference>
<dbReference type="PROSITE" id="PS00606">
    <property type="entry name" value="KS3_1"/>
    <property type="match status" value="1"/>
</dbReference>
<dbReference type="PROSITE" id="PS52004">
    <property type="entry name" value="KS3_2"/>
    <property type="match status" value="1"/>
</dbReference>
<keyword evidence="9 11" id="KW-0275">Fatty acid biosynthesis</keyword>
<dbReference type="CDD" id="cd00834">
    <property type="entry name" value="KAS_I_II"/>
    <property type="match status" value="1"/>
</dbReference>
<evidence type="ECO:0000256" key="4">
    <source>
        <dbReference type="ARBA" id="ARBA00014657"/>
    </source>
</evidence>
<comment type="catalytic activity">
    <reaction evidence="11">
        <text>(9Z)-hexadecenoyl-[ACP] + malonyl-[ACP] + H(+) = 3-oxo-(11Z)-octadecenoyl-[ACP] + holo-[ACP] + CO2</text>
        <dbReference type="Rhea" id="RHEA:55040"/>
        <dbReference type="Rhea" id="RHEA-COMP:9623"/>
        <dbReference type="Rhea" id="RHEA-COMP:9685"/>
        <dbReference type="Rhea" id="RHEA-COMP:10800"/>
        <dbReference type="Rhea" id="RHEA-COMP:14074"/>
        <dbReference type="ChEBI" id="CHEBI:15378"/>
        <dbReference type="ChEBI" id="CHEBI:16526"/>
        <dbReference type="ChEBI" id="CHEBI:64479"/>
        <dbReference type="ChEBI" id="CHEBI:78449"/>
        <dbReference type="ChEBI" id="CHEBI:83989"/>
        <dbReference type="ChEBI" id="CHEBI:138538"/>
        <dbReference type="EC" id="2.3.1.179"/>
    </reaction>
</comment>
<dbReference type="RefSeq" id="WP_189435968.1">
    <property type="nucleotide sequence ID" value="NZ_BMXE01000002.1"/>
</dbReference>
<evidence type="ECO:0000256" key="8">
    <source>
        <dbReference type="ARBA" id="ARBA00023098"/>
    </source>
</evidence>
<dbReference type="NCBIfam" id="NF005589">
    <property type="entry name" value="PRK07314.1"/>
    <property type="match status" value="1"/>
</dbReference>
<dbReference type="EC" id="2.3.1.179" evidence="3 11"/>
<organism evidence="14 15">
    <name type="scientific">Pseudovibrio japonicus</name>
    <dbReference type="NCBI Taxonomy" id="366534"/>
    <lineage>
        <taxon>Bacteria</taxon>
        <taxon>Pseudomonadati</taxon>
        <taxon>Pseudomonadota</taxon>
        <taxon>Alphaproteobacteria</taxon>
        <taxon>Hyphomicrobiales</taxon>
        <taxon>Stappiaceae</taxon>
        <taxon>Pseudovibrio</taxon>
    </lineage>
</organism>
<dbReference type="Pfam" id="PF00109">
    <property type="entry name" value="ketoacyl-synt"/>
    <property type="match status" value="1"/>
</dbReference>
<dbReference type="NCBIfam" id="NF004970">
    <property type="entry name" value="PRK06333.1"/>
    <property type="match status" value="1"/>
</dbReference>
<evidence type="ECO:0000256" key="5">
    <source>
        <dbReference type="ARBA" id="ARBA00022516"/>
    </source>
</evidence>
<dbReference type="NCBIfam" id="TIGR03150">
    <property type="entry name" value="fabF"/>
    <property type="match status" value="1"/>
</dbReference>
<evidence type="ECO:0000256" key="10">
    <source>
        <dbReference type="ARBA" id="ARBA00023315"/>
    </source>
</evidence>
<comment type="caution">
    <text evidence="14">The sequence shown here is derived from an EMBL/GenBank/DDBJ whole genome shotgun (WGS) entry which is preliminary data.</text>
</comment>
<comment type="pathway">
    <text evidence="1 11">Lipid metabolism; fatty acid biosynthesis.</text>
</comment>
<dbReference type="InterPro" id="IPR020841">
    <property type="entry name" value="PKS_Beta-ketoAc_synthase_dom"/>
</dbReference>
<evidence type="ECO:0000256" key="1">
    <source>
        <dbReference type="ARBA" id="ARBA00005194"/>
    </source>
</evidence>
<dbReference type="PANTHER" id="PTHR11712">
    <property type="entry name" value="POLYKETIDE SYNTHASE-RELATED"/>
    <property type="match status" value="1"/>
</dbReference>
<dbReference type="Proteomes" id="UP000637980">
    <property type="component" value="Unassembled WGS sequence"/>
</dbReference>
<dbReference type="InterPro" id="IPR016039">
    <property type="entry name" value="Thiolase-like"/>
</dbReference>
<evidence type="ECO:0000313" key="15">
    <source>
        <dbReference type="Proteomes" id="UP000637980"/>
    </source>
</evidence>
<evidence type="ECO:0000256" key="2">
    <source>
        <dbReference type="ARBA" id="ARBA00008467"/>
    </source>
</evidence>
<evidence type="ECO:0000256" key="7">
    <source>
        <dbReference type="ARBA" id="ARBA00022832"/>
    </source>
</evidence>
<dbReference type="SMART" id="SM00825">
    <property type="entry name" value="PKS_KS"/>
    <property type="match status" value="1"/>
</dbReference>
<dbReference type="Gene3D" id="3.40.47.10">
    <property type="match status" value="1"/>
</dbReference>
<dbReference type="Pfam" id="PF02801">
    <property type="entry name" value="Ketoacyl-synt_C"/>
    <property type="match status" value="1"/>
</dbReference>
<dbReference type="InterPro" id="IPR017568">
    <property type="entry name" value="3-oxoacyl-ACP_synth-2"/>
</dbReference>
<accession>A0ABQ3E811</accession>
<evidence type="ECO:0000259" key="13">
    <source>
        <dbReference type="PROSITE" id="PS52004"/>
    </source>
</evidence>
<dbReference type="PIRSF" id="PIRSF000447">
    <property type="entry name" value="KAS_II"/>
    <property type="match status" value="1"/>
</dbReference>
<protein>
    <recommendedName>
        <fullName evidence="4 11">3-oxoacyl-[acyl-carrier-protein] synthase 2</fullName>
        <ecNumber evidence="3 11">2.3.1.179</ecNumber>
    </recommendedName>
</protein>
<keyword evidence="8" id="KW-0443">Lipid metabolism</keyword>
<keyword evidence="6 11" id="KW-0808">Transferase</keyword>
<gene>
    <name evidence="14" type="primary">fabF2</name>
    <name evidence="14" type="ORF">GCM10007094_13120</name>
</gene>
<dbReference type="PANTHER" id="PTHR11712:SF321">
    <property type="entry name" value="3-OXOACYL-[ACYL-CARRIER-PROTEIN] SYNTHASE 2"/>
    <property type="match status" value="1"/>
</dbReference>
<keyword evidence="5 11" id="KW-0444">Lipid biosynthesis</keyword>
<dbReference type="InterPro" id="IPR000794">
    <property type="entry name" value="Beta-ketoacyl_synthase"/>
</dbReference>
<dbReference type="EMBL" id="BMXE01000002">
    <property type="protein sequence ID" value="GHB26294.1"/>
    <property type="molecule type" value="Genomic_DNA"/>
</dbReference>